<dbReference type="STRING" id="928724.SacglDRAFT_03025"/>
<evidence type="ECO:0000313" key="4">
    <source>
        <dbReference type="EMBL" id="EIE99893.1"/>
    </source>
</evidence>
<dbReference type="Gene3D" id="1.25.40.10">
    <property type="entry name" value="Tetratricopeptide repeat domain"/>
    <property type="match status" value="3"/>
</dbReference>
<dbReference type="SMART" id="SM00028">
    <property type="entry name" value="TPR"/>
    <property type="match status" value="5"/>
</dbReference>
<dbReference type="RefSeq" id="WP_005465584.1">
    <property type="nucleotide sequence ID" value="NZ_CM001484.1"/>
</dbReference>
<dbReference type="InterPro" id="IPR011990">
    <property type="entry name" value="TPR-like_helical_dom_sf"/>
</dbReference>
<evidence type="ECO:0000256" key="3">
    <source>
        <dbReference type="PROSITE-ProRule" id="PRU00339"/>
    </source>
</evidence>
<dbReference type="Pfam" id="PF13432">
    <property type="entry name" value="TPR_16"/>
    <property type="match status" value="3"/>
</dbReference>
<feature type="repeat" description="TPR" evidence="3">
    <location>
        <begin position="158"/>
        <end position="191"/>
    </location>
</feature>
<dbReference type="HOGENOM" id="CLU_920976_0_0_11"/>
<feature type="repeat" description="TPR" evidence="3">
    <location>
        <begin position="124"/>
        <end position="157"/>
    </location>
</feature>
<dbReference type="InterPro" id="IPR019734">
    <property type="entry name" value="TPR_rpt"/>
</dbReference>
<dbReference type="OrthoDB" id="3209459at2"/>
<protein>
    <submittedName>
        <fullName evidence="4">Tetratricopeptide repeat protein</fullName>
    </submittedName>
</protein>
<keyword evidence="2 3" id="KW-0802">TPR repeat</keyword>
<sequence length="302" mass="33636">MAVGTCAEWGCRRMISMSRLRGGNPTALAEPEVWAVEFKMCLDCKATVCDRCSRNRGGGWRRPRCPRCAGKMVNGRRRWERLFERPDPPEVRAYEEGMLRGKRGQWAEALESLDTALRLRPLFPAALLYRAAALRHLGRTDEAVSVLDELIRVDPGNVQAMFDKGTALSALGRLDEAIATYRTAIETEPAYASARVNLAILLLDKGEATEALRLCREAVRLFETRTHAEKASLLQYALGAEGAALLACGRPEEALERLDRAADEGLETPEIYRDRALALEALGRHEEAAQARRMAEDLANRE</sequence>
<dbReference type="EMBL" id="CM001484">
    <property type="protein sequence ID" value="EIE99893.1"/>
    <property type="molecule type" value="Genomic_DNA"/>
</dbReference>
<dbReference type="SUPFAM" id="SSF48452">
    <property type="entry name" value="TPR-like"/>
    <property type="match status" value="1"/>
</dbReference>
<evidence type="ECO:0000256" key="1">
    <source>
        <dbReference type="ARBA" id="ARBA00022737"/>
    </source>
</evidence>
<name>I1D4L9_9PSEU</name>
<dbReference type="AlphaFoldDB" id="I1D4L9"/>
<dbReference type="PROSITE" id="PS50005">
    <property type="entry name" value="TPR"/>
    <property type="match status" value="2"/>
</dbReference>
<keyword evidence="5" id="KW-1185">Reference proteome</keyword>
<dbReference type="eggNOG" id="COG0457">
    <property type="taxonomic scope" value="Bacteria"/>
</dbReference>
<accession>I1D4L9</accession>
<keyword evidence="1" id="KW-0677">Repeat</keyword>
<evidence type="ECO:0000256" key="2">
    <source>
        <dbReference type="ARBA" id="ARBA00022803"/>
    </source>
</evidence>
<reference evidence="5" key="2">
    <citation type="submission" date="2012-01" db="EMBL/GenBank/DDBJ databases">
        <title>Noncontiguous Finished sequence of chromosome of Saccharomonospora glauca K62.</title>
        <authorList>
            <consortium name="US DOE Joint Genome Institute"/>
            <person name="Lucas S."/>
            <person name="Han J."/>
            <person name="Lapidus A."/>
            <person name="Cheng J.-F."/>
            <person name="Goodwin L."/>
            <person name="Pitluck S."/>
            <person name="Peters L."/>
            <person name="Mikhailova N."/>
            <person name="Held B."/>
            <person name="Detter J.C."/>
            <person name="Han C."/>
            <person name="Tapia R."/>
            <person name="Land M."/>
            <person name="Hauser L."/>
            <person name="Kyrpides N."/>
            <person name="Ivanova N."/>
            <person name="Pagani I."/>
            <person name="Brambilla E.-M."/>
            <person name="Klenk H.-P."/>
            <person name="Woyke T."/>
        </authorList>
    </citation>
    <scope>NUCLEOTIDE SEQUENCE [LARGE SCALE GENOMIC DNA]</scope>
    <source>
        <strain evidence="5">K62</strain>
    </source>
</reference>
<organism evidence="4 5">
    <name type="scientific">Saccharomonospora glauca K62</name>
    <dbReference type="NCBI Taxonomy" id="928724"/>
    <lineage>
        <taxon>Bacteria</taxon>
        <taxon>Bacillati</taxon>
        <taxon>Actinomycetota</taxon>
        <taxon>Actinomycetes</taxon>
        <taxon>Pseudonocardiales</taxon>
        <taxon>Pseudonocardiaceae</taxon>
        <taxon>Saccharomonospora</taxon>
    </lineage>
</organism>
<dbReference type="Proteomes" id="UP000005087">
    <property type="component" value="Chromosome"/>
</dbReference>
<proteinExistence type="predicted"/>
<reference evidence="4 5" key="1">
    <citation type="submission" date="2011-09" db="EMBL/GenBank/DDBJ databases">
        <authorList>
            <consortium name="US DOE Joint Genome Institute (JGI-PGF)"/>
            <person name="Lucas S."/>
            <person name="Han J."/>
            <person name="Lapidus A."/>
            <person name="Cheng J.-F."/>
            <person name="Goodwin L."/>
            <person name="Pitluck S."/>
            <person name="Peters L."/>
            <person name="Land M.L."/>
            <person name="Hauser L."/>
            <person name="Brambilla E."/>
            <person name="Klenk H.-P."/>
            <person name="Woyke T.J."/>
        </authorList>
    </citation>
    <scope>NUCLEOTIDE SEQUENCE [LARGE SCALE GENOMIC DNA]</scope>
    <source>
        <strain evidence="4 5">K62</strain>
    </source>
</reference>
<dbReference type="InterPro" id="IPR050498">
    <property type="entry name" value="Ycf3"/>
</dbReference>
<gene>
    <name evidence="4" type="ORF">SacglDRAFT_03025</name>
</gene>
<dbReference type="PANTHER" id="PTHR44858:SF1">
    <property type="entry name" value="UDP-N-ACETYLGLUCOSAMINE--PEPTIDE N-ACETYLGLUCOSAMINYLTRANSFERASE SPINDLY-RELATED"/>
    <property type="match status" value="1"/>
</dbReference>
<dbReference type="PANTHER" id="PTHR44858">
    <property type="entry name" value="TETRATRICOPEPTIDE REPEAT PROTEIN 6"/>
    <property type="match status" value="1"/>
</dbReference>
<evidence type="ECO:0000313" key="5">
    <source>
        <dbReference type="Proteomes" id="UP000005087"/>
    </source>
</evidence>